<dbReference type="InterPro" id="IPR019734">
    <property type="entry name" value="TPR_rpt"/>
</dbReference>
<dbReference type="PROSITE" id="PS50103">
    <property type="entry name" value="ZF_C3H1"/>
    <property type="match status" value="2"/>
</dbReference>
<keyword evidence="2 6" id="KW-0863">Zinc-finger</keyword>
<evidence type="ECO:0000256" key="5">
    <source>
        <dbReference type="PROSITE-ProRule" id="PRU00339"/>
    </source>
</evidence>
<comment type="caution">
    <text evidence="9">The sequence shown here is derived from an EMBL/GenBank/DDBJ whole genome shotgun (WGS) entry which is preliminary data.</text>
</comment>
<dbReference type="PANTHER" id="PTHR46423:SF1">
    <property type="entry name" value="RNA POLYMERASE II-ASSOCIATED PROTEIN 3"/>
    <property type="match status" value="1"/>
</dbReference>
<evidence type="ECO:0000256" key="4">
    <source>
        <dbReference type="ARBA" id="ARBA00022833"/>
    </source>
</evidence>
<feature type="domain" description="C3H1-type" evidence="8">
    <location>
        <begin position="188"/>
        <end position="216"/>
    </location>
</feature>
<dbReference type="SUPFAM" id="SSF48452">
    <property type="entry name" value="TPR-like"/>
    <property type="match status" value="1"/>
</dbReference>
<dbReference type="PROSITE" id="PS50005">
    <property type="entry name" value="TPR"/>
    <property type="match status" value="1"/>
</dbReference>
<name>A0ABR1ITR0_9AGAR</name>
<gene>
    <name evidence="9" type="ORF">VKT23_018046</name>
</gene>
<keyword evidence="1 6" id="KW-0479">Metal-binding</keyword>
<organism evidence="9 10">
    <name type="scientific">Marasmiellus scandens</name>
    <dbReference type="NCBI Taxonomy" id="2682957"/>
    <lineage>
        <taxon>Eukaryota</taxon>
        <taxon>Fungi</taxon>
        <taxon>Dikarya</taxon>
        <taxon>Basidiomycota</taxon>
        <taxon>Agaricomycotina</taxon>
        <taxon>Agaricomycetes</taxon>
        <taxon>Agaricomycetidae</taxon>
        <taxon>Agaricales</taxon>
        <taxon>Marasmiineae</taxon>
        <taxon>Omphalotaceae</taxon>
        <taxon>Marasmiellus</taxon>
    </lineage>
</organism>
<reference evidence="9 10" key="1">
    <citation type="submission" date="2024-01" db="EMBL/GenBank/DDBJ databases">
        <title>A draft genome for the cacao thread blight pathogen Marasmiellus scandens.</title>
        <authorList>
            <person name="Baruah I.K."/>
            <person name="Leung J."/>
            <person name="Bukari Y."/>
            <person name="Amoako-Attah I."/>
            <person name="Meinhardt L.W."/>
            <person name="Bailey B.A."/>
            <person name="Cohen S.P."/>
        </authorList>
    </citation>
    <scope>NUCLEOTIDE SEQUENCE [LARGE SCALE GENOMIC DNA]</scope>
    <source>
        <strain evidence="9 10">GH-19</strain>
    </source>
</reference>
<dbReference type="SMART" id="SM00028">
    <property type="entry name" value="TPR"/>
    <property type="match status" value="3"/>
</dbReference>
<feature type="compositionally biased region" description="Basic and acidic residues" evidence="7">
    <location>
        <begin position="123"/>
        <end position="139"/>
    </location>
</feature>
<protein>
    <recommendedName>
        <fullName evidence="8">C3H1-type domain-containing protein</fullName>
    </recommendedName>
</protein>
<evidence type="ECO:0000256" key="2">
    <source>
        <dbReference type="ARBA" id="ARBA00022771"/>
    </source>
</evidence>
<keyword evidence="3 5" id="KW-0802">TPR repeat</keyword>
<dbReference type="PANTHER" id="PTHR46423">
    <property type="entry name" value="RNA POLYMERASE II-ASSOCIATED PROTEIN 3"/>
    <property type="match status" value="1"/>
</dbReference>
<dbReference type="InterPro" id="IPR000571">
    <property type="entry name" value="Znf_CCCH"/>
</dbReference>
<feature type="repeat" description="TPR" evidence="5">
    <location>
        <begin position="58"/>
        <end position="91"/>
    </location>
</feature>
<feature type="zinc finger region" description="C3H1-type" evidence="6">
    <location>
        <begin position="188"/>
        <end position="216"/>
    </location>
</feature>
<dbReference type="SUPFAM" id="SSF90229">
    <property type="entry name" value="CCCH zinc finger"/>
    <property type="match status" value="1"/>
</dbReference>
<dbReference type="EMBL" id="JBANRG010000079">
    <property type="protein sequence ID" value="KAK7438433.1"/>
    <property type="molecule type" value="Genomic_DNA"/>
</dbReference>
<feature type="zinc finger region" description="C3H1-type" evidence="6">
    <location>
        <begin position="223"/>
        <end position="250"/>
    </location>
</feature>
<evidence type="ECO:0000259" key="8">
    <source>
        <dbReference type="PROSITE" id="PS50103"/>
    </source>
</evidence>
<evidence type="ECO:0000313" key="10">
    <source>
        <dbReference type="Proteomes" id="UP001498398"/>
    </source>
</evidence>
<evidence type="ECO:0000256" key="7">
    <source>
        <dbReference type="SAM" id="MobiDB-lite"/>
    </source>
</evidence>
<evidence type="ECO:0000256" key="1">
    <source>
        <dbReference type="ARBA" id="ARBA00022723"/>
    </source>
</evidence>
<proteinExistence type="predicted"/>
<evidence type="ECO:0000256" key="6">
    <source>
        <dbReference type="PROSITE-ProRule" id="PRU00723"/>
    </source>
</evidence>
<evidence type="ECO:0000313" key="9">
    <source>
        <dbReference type="EMBL" id="KAK7438433.1"/>
    </source>
</evidence>
<dbReference type="Proteomes" id="UP001498398">
    <property type="component" value="Unassembled WGS sequence"/>
</dbReference>
<dbReference type="InterPro" id="IPR036855">
    <property type="entry name" value="Znf_CCCH_sf"/>
</dbReference>
<keyword evidence="4 6" id="KW-0862">Zinc</keyword>
<dbReference type="InterPro" id="IPR051966">
    <property type="entry name" value="RPAP3"/>
</dbReference>
<dbReference type="InterPro" id="IPR011990">
    <property type="entry name" value="TPR-like_helical_dom_sf"/>
</dbReference>
<accession>A0ABR1ITR0</accession>
<feature type="domain" description="C3H1-type" evidence="8">
    <location>
        <begin position="223"/>
        <end position="250"/>
    </location>
</feature>
<dbReference type="Pfam" id="PF14559">
    <property type="entry name" value="TPR_19"/>
    <property type="match status" value="1"/>
</dbReference>
<dbReference type="Gene3D" id="1.25.40.10">
    <property type="entry name" value="Tetratricopeptide repeat domain"/>
    <property type="match status" value="1"/>
</dbReference>
<evidence type="ECO:0000256" key="3">
    <source>
        <dbReference type="ARBA" id="ARBA00022803"/>
    </source>
</evidence>
<dbReference type="Gene3D" id="3.30.1370.210">
    <property type="match status" value="1"/>
</dbReference>
<feature type="region of interest" description="Disordered" evidence="7">
    <location>
        <begin position="123"/>
        <end position="152"/>
    </location>
</feature>
<keyword evidence="10" id="KW-1185">Reference proteome</keyword>
<sequence>MSYVSLAVHTAKRAERARERARGRERLKTEGDNFFKQQRFAEAAESYEQAIRAYGRKPVLLSNLAQAYLKLGEFEKAEEAATAALIYDPSSVKARFRRGQARKGRKRVIGAAIDYEQVLKQEPSNKEAKSQLKEVRDALSRGQGSASDAEYEDDEYEWPFAWTSDVRESPWLEDSDYEDSGTSDCEHIGNMKPCRYHNGNTRCRRGAQCWFSHAPDDWSVRDEIGKNVCLLHLLGGCKNSATCSYSHNLTYLPEDGWWADAGMICELESILVAAECTGVVNQREVLEMIYTTLYQAGYKPPRNLELIMGNGTRTINIERRRKPNADSVQSQPSSSFILVISMDYGLVPFDGICGDLIKALQAKITLVTVQTPPEAIGLLSSPHLKGVLLPDHATLQHRHEILASKLVEYTKAGGRLVYGGVISCNVNPSDLGPFFRRVWDLPWEYGEYTRLDLVKNTQNETARDNPSLPTRPHLKCVHLKNVSPDDSVYKPAYGPQQTPLAHTKFGKGYMGYVGDVNCEEASVSTTLAMFGLFEQKNSVSTDPAMHSDEYVLVISLEAEPWFENMDAAVFEALRAKTRVIHAESAQIALQHLEPGGPTGVFVTTSGIVEHRHAKVLAKLVEYAKGGGKVVIGAHFSGHITGAKMASFWNNSWGLPWKMGSYHRATFYRNDGHEVVKLNPSLPESFSVKTVHLDGIEPSDAVYRPTMDSRIQSLVFPSEVVTDLSEAPVVQRKVGKGYVGYIGDVNAEKPSTMLVLAMLGLLSPRPQIQNEAKEVESLSSASGILINNALHSAEFNTRHAHLLSNIQSRTNLMPDSHPYKLGDTSKISCILINDPEVLRPENKPYIDSVVEYVRGGGRVVFAGMFSSLVNAPTLDEMWKRIFGLPWKMGSYYQSEVELSKESVLEKANTSLGLKQTLSMKAVHLRDAGAGDTVYCPKGKNYDREAPVLFARMGEGYVGYVGDVNGEEDSTDITLAMLGLN</sequence>